<keyword evidence="3" id="KW-1185">Reference proteome</keyword>
<evidence type="ECO:0000256" key="1">
    <source>
        <dbReference type="SAM" id="Phobius"/>
    </source>
</evidence>
<dbReference type="RefSeq" id="WP_204701144.1">
    <property type="nucleotide sequence ID" value="NZ_JAFBDQ010000005.1"/>
</dbReference>
<sequence length="71" mass="8013">MIKKIGFGVIISLVLLLLQIGWITGIIILSIIIAAQEIYSLAYLQRNRIDWKNVVFTELGGIIVYGISYFL</sequence>
<evidence type="ECO:0000313" key="3">
    <source>
        <dbReference type="Proteomes" id="UP000774000"/>
    </source>
</evidence>
<keyword evidence="1" id="KW-1133">Transmembrane helix</keyword>
<dbReference type="EMBL" id="JAFBDQ010000005">
    <property type="protein sequence ID" value="MBM7556364.1"/>
    <property type="molecule type" value="Genomic_DNA"/>
</dbReference>
<comment type="caution">
    <text evidence="2">The sequence shown here is derived from an EMBL/GenBank/DDBJ whole genome shotgun (WGS) entry which is preliminary data.</text>
</comment>
<accession>A0A938XRF1</accession>
<keyword evidence="1" id="KW-0812">Transmembrane</keyword>
<keyword evidence="1" id="KW-0472">Membrane</keyword>
<proteinExistence type="predicted"/>
<organism evidence="2 3">
    <name type="scientific">Halanaerobacter jeridensis</name>
    <dbReference type="NCBI Taxonomy" id="706427"/>
    <lineage>
        <taxon>Bacteria</taxon>
        <taxon>Bacillati</taxon>
        <taxon>Bacillota</taxon>
        <taxon>Clostridia</taxon>
        <taxon>Halanaerobiales</taxon>
        <taxon>Halobacteroidaceae</taxon>
        <taxon>Halanaerobacter</taxon>
    </lineage>
</organism>
<evidence type="ECO:0000313" key="2">
    <source>
        <dbReference type="EMBL" id="MBM7556364.1"/>
    </source>
</evidence>
<feature type="transmembrane region" description="Helical" evidence="1">
    <location>
        <begin position="54"/>
        <end position="70"/>
    </location>
</feature>
<reference evidence="2" key="1">
    <citation type="submission" date="2021-01" db="EMBL/GenBank/DDBJ databases">
        <title>Genomic Encyclopedia of Type Strains, Phase IV (KMG-IV): sequencing the most valuable type-strain genomes for metagenomic binning, comparative biology and taxonomic classification.</title>
        <authorList>
            <person name="Goeker M."/>
        </authorList>
    </citation>
    <scope>NUCLEOTIDE SEQUENCE</scope>
    <source>
        <strain evidence="2">DSM 23230</strain>
    </source>
</reference>
<name>A0A938XRF1_9FIRM</name>
<feature type="transmembrane region" description="Helical" evidence="1">
    <location>
        <begin position="7"/>
        <end position="34"/>
    </location>
</feature>
<gene>
    <name evidence="2" type="ORF">JOC47_001207</name>
</gene>
<dbReference type="AlphaFoldDB" id="A0A938XRF1"/>
<protein>
    <submittedName>
        <fullName evidence="2">Membrane protein YfcA</fullName>
    </submittedName>
</protein>
<dbReference type="Proteomes" id="UP000774000">
    <property type="component" value="Unassembled WGS sequence"/>
</dbReference>